<comment type="caution">
    <text evidence="1">The sequence shown here is derived from an EMBL/GenBank/DDBJ whole genome shotgun (WGS) entry which is preliminary data.</text>
</comment>
<protein>
    <submittedName>
        <fullName evidence="1">Uncharacterized protein</fullName>
    </submittedName>
</protein>
<name>A0ABD0KX26_9CAEN</name>
<evidence type="ECO:0000313" key="1">
    <source>
        <dbReference type="EMBL" id="KAK7491611.1"/>
    </source>
</evidence>
<dbReference type="EMBL" id="JACVVK020000112">
    <property type="protein sequence ID" value="KAK7491611.1"/>
    <property type="molecule type" value="Genomic_DNA"/>
</dbReference>
<sequence>MESTRLKSRKERQLLKALTDKDWVRVEELLQEDPISNTTDLRDVISMLFTKKEWSVLDDIVQMKMFEKYTLLIAYIAFENAQWQRYLEVLTQKVSMMHLETMASLPFKTLSSEQQYVYVSELLRFSVDKCYDMALFKLLDLTLIYILQKGTTHSELAKNVVAALCDPNTKLLFYTLFYTGGKEAHIAKLSVVVSRRVLELFLRSLWSDARPACSSFAFLMAAKWEKWEVVKNMVAEAGPGKILCHGEAYTVLHTLIKLGKDKCGCAARLLQCLLSAPRLDNEACRAPLWASLDNLREIFVEARFQEDPMYDLDQFARVCEDLGLHGAASLVTLWGLAEEETLPYNAKVFLREGIDSNSAEILLKELIDLRQWNLVLSFLKRLTEHETFVLTRVASRIYKGTGAKAVVKTLINNCKDARVLQFLLFNIVGRAVDPSLFQLVLAKNLFTPTFVTLTPKRPDLAPTLTTITHAYIQCRKNDADTKPSDPQCRNTKKAYAILRTCIEAGFSTQLDSSGVTTPSQFSHPLSQAAYAGMVDLVNLLYQTGATCSAEMRRLMTRPQIGVYDIVGDADSEVLAGVHRYLEDVVSRPRRLLDLCRLELSRIIGCRADRKERALSLGLPLELTRVVLFYDVLDTCTVL</sequence>
<keyword evidence="2" id="KW-1185">Reference proteome</keyword>
<evidence type="ECO:0000313" key="2">
    <source>
        <dbReference type="Proteomes" id="UP001519460"/>
    </source>
</evidence>
<dbReference type="Proteomes" id="UP001519460">
    <property type="component" value="Unassembled WGS sequence"/>
</dbReference>
<proteinExistence type="predicted"/>
<accession>A0ABD0KX26</accession>
<organism evidence="1 2">
    <name type="scientific">Batillaria attramentaria</name>
    <dbReference type="NCBI Taxonomy" id="370345"/>
    <lineage>
        <taxon>Eukaryota</taxon>
        <taxon>Metazoa</taxon>
        <taxon>Spiralia</taxon>
        <taxon>Lophotrochozoa</taxon>
        <taxon>Mollusca</taxon>
        <taxon>Gastropoda</taxon>
        <taxon>Caenogastropoda</taxon>
        <taxon>Sorbeoconcha</taxon>
        <taxon>Cerithioidea</taxon>
        <taxon>Batillariidae</taxon>
        <taxon>Batillaria</taxon>
    </lineage>
</organism>
<gene>
    <name evidence="1" type="ORF">BaRGS_00017064</name>
</gene>
<reference evidence="1 2" key="1">
    <citation type="journal article" date="2023" name="Sci. Data">
        <title>Genome assembly of the Korean intertidal mud-creeper Batillaria attramentaria.</title>
        <authorList>
            <person name="Patra A.K."/>
            <person name="Ho P.T."/>
            <person name="Jun S."/>
            <person name="Lee S.J."/>
            <person name="Kim Y."/>
            <person name="Won Y.J."/>
        </authorList>
    </citation>
    <scope>NUCLEOTIDE SEQUENCE [LARGE SCALE GENOMIC DNA]</scope>
    <source>
        <strain evidence="1">Wonlab-2016</strain>
    </source>
</reference>
<dbReference type="AlphaFoldDB" id="A0ABD0KX26"/>